<dbReference type="EMBL" id="JARPUR010000006">
    <property type="protein sequence ID" value="KAK4874040.1"/>
    <property type="molecule type" value="Genomic_DNA"/>
</dbReference>
<evidence type="ECO:0000313" key="4">
    <source>
        <dbReference type="Proteomes" id="UP001353858"/>
    </source>
</evidence>
<reference evidence="4" key="1">
    <citation type="submission" date="2023-01" db="EMBL/GenBank/DDBJ databases">
        <title>Key to firefly adult light organ development and bioluminescence: homeobox transcription factors regulate luciferase expression and transportation to peroxisome.</title>
        <authorList>
            <person name="Fu X."/>
        </authorList>
    </citation>
    <scope>NUCLEOTIDE SEQUENCE [LARGE SCALE GENOMIC DNA]</scope>
</reference>
<accession>A0AAN7PZU7</accession>
<feature type="domain" description="DUF8207" evidence="2">
    <location>
        <begin position="183"/>
        <end position="286"/>
    </location>
</feature>
<evidence type="ECO:0000256" key="1">
    <source>
        <dbReference type="SAM" id="MobiDB-lite"/>
    </source>
</evidence>
<dbReference type="Pfam" id="PF26634">
    <property type="entry name" value="DUF8207"/>
    <property type="match status" value="1"/>
</dbReference>
<comment type="caution">
    <text evidence="3">The sequence shown here is derived from an EMBL/GenBank/DDBJ whole genome shotgun (WGS) entry which is preliminary data.</text>
</comment>
<feature type="region of interest" description="Disordered" evidence="1">
    <location>
        <begin position="96"/>
        <end position="116"/>
    </location>
</feature>
<organism evidence="3 4">
    <name type="scientific">Aquatica leii</name>
    <dbReference type="NCBI Taxonomy" id="1421715"/>
    <lineage>
        <taxon>Eukaryota</taxon>
        <taxon>Metazoa</taxon>
        <taxon>Ecdysozoa</taxon>
        <taxon>Arthropoda</taxon>
        <taxon>Hexapoda</taxon>
        <taxon>Insecta</taxon>
        <taxon>Pterygota</taxon>
        <taxon>Neoptera</taxon>
        <taxon>Endopterygota</taxon>
        <taxon>Coleoptera</taxon>
        <taxon>Polyphaga</taxon>
        <taxon>Elateriformia</taxon>
        <taxon>Elateroidea</taxon>
        <taxon>Lampyridae</taxon>
        <taxon>Luciolinae</taxon>
        <taxon>Aquatica</taxon>
    </lineage>
</organism>
<name>A0AAN7PZU7_9COLE</name>
<dbReference type="Proteomes" id="UP001353858">
    <property type="component" value="Unassembled WGS sequence"/>
</dbReference>
<proteinExistence type="predicted"/>
<evidence type="ECO:0000313" key="3">
    <source>
        <dbReference type="EMBL" id="KAK4874040.1"/>
    </source>
</evidence>
<feature type="compositionally biased region" description="Polar residues" evidence="1">
    <location>
        <begin position="96"/>
        <end position="108"/>
    </location>
</feature>
<sequence length="363" mass="41789">MSNRLKEELIRARKAVKRKADSLKADTSQKESIIQQQFKPITQPLKELLTNIKPDSEFTVKKQPDVTVSIKKQLSSDISEKVKQRSVELKSQITDQFKPSHASTPTRLSTHHTSEQPKEIAFLDTDVIAHTDDARVDNIPTLDELRSELAELGTNQAFQDYLNQYEGLAKIYVESLFRDVNNEFDHNYGVRFDPALNKFHVGDSDLEFDGEDLLIKRPSGEEFRYTGTPGLYELLFKRIPIGYKQQDQIQYKDIIIRTNATRRHYDPKKQIQAAGKKYSNIIKPLLATSMTRVRSDSTTLKEGGHIQMLQLNNKRLEFLPWKDPNKLVNWLRTLLSSKEAGHTGHTNEIIYILDELRSAKIIK</sequence>
<dbReference type="AlphaFoldDB" id="A0AAN7PZU7"/>
<gene>
    <name evidence="3" type="ORF">RN001_013400</name>
</gene>
<protein>
    <recommendedName>
        <fullName evidence="2">DUF8207 domain-containing protein</fullName>
    </recommendedName>
</protein>
<dbReference type="PANTHER" id="PTHR35374">
    <property type="entry name" value="CYCLIN-DEPENDENT KINASE 11A-LIKE"/>
    <property type="match status" value="1"/>
</dbReference>
<dbReference type="PANTHER" id="PTHR35374:SF1">
    <property type="entry name" value="PROTEIN KINASE DOMAIN-CONTAINING PROTEIN"/>
    <property type="match status" value="1"/>
</dbReference>
<dbReference type="InterPro" id="IPR058520">
    <property type="entry name" value="DUF8207"/>
</dbReference>
<keyword evidence="4" id="KW-1185">Reference proteome</keyword>
<evidence type="ECO:0000259" key="2">
    <source>
        <dbReference type="Pfam" id="PF26634"/>
    </source>
</evidence>